<dbReference type="SUPFAM" id="SSF52540">
    <property type="entry name" value="P-loop containing nucleoside triphosphate hydrolases"/>
    <property type="match status" value="1"/>
</dbReference>
<dbReference type="InterPro" id="IPR027417">
    <property type="entry name" value="P-loop_NTPase"/>
</dbReference>
<evidence type="ECO:0000259" key="1">
    <source>
        <dbReference type="Pfam" id="PF13304"/>
    </source>
</evidence>
<comment type="caution">
    <text evidence="2">The sequence shown here is derived from an EMBL/GenBank/DDBJ whole genome shotgun (WGS) entry which is preliminary data.</text>
</comment>
<protein>
    <submittedName>
        <fullName evidence="2">AAA family ATPase</fullName>
    </submittedName>
</protein>
<gene>
    <name evidence="2" type="ORF">AAEO58_12870</name>
</gene>
<dbReference type="Pfam" id="PF13304">
    <property type="entry name" value="AAA_21"/>
    <property type="match status" value="1"/>
</dbReference>
<evidence type="ECO:0000313" key="2">
    <source>
        <dbReference type="EMBL" id="MEL1248938.1"/>
    </source>
</evidence>
<reference evidence="2 3" key="1">
    <citation type="submission" date="2024-04" db="EMBL/GenBank/DDBJ databases">
        <title>Flavobacterium sp. DGU41 16S ribosomal RNA gene Genome sequencing and assembly.</title>
        <authorList>
            <person name="Park S."/>
        </authorList>
    </citation>
    <scope>NUCLEOTIDE SEQUENCE [LARGE SCALE GENOMIC DNA]</scope>
    <source>
        <strain evidence="2 3">DGU41</strain>
    </source>
</reference>
<organism evidence="2 3">
    <name type="scientific">Flavobacterium helocola</name>
    <dbReference type="NCBI Taxonomy" id="3139139"/>
    <lineage>
        <taxon>Bacteria</taxon>
        <taxon>Pseudomonadati</taxon>
        <taxon>Bacteroidota</taxon>
        <taxon>Flavobacteriia</taxon>
        <taxon>Flavobacteriales</taxon>
        <taxon>Flavobacteriaceae</taxon>
        <taxon>Flavobacterium</taxon>
    </lineage>
</organism>
<sequence length="715" mass="83709">MRIAAIYIPENTFPHLFGENHTEFTLNLGGKFNYLFKSKNSKIEVNKVTENENFINEFWGNDISLVSCIVGKNAVGKTTILRSLNNSIDSSSKKLIYLIEKSNSDSFDIINETEKTVIINFVASFNEIKHKSFEPLYYSPTLDYDLVDTFSPISLINYFDNNLEDYYLDSVNRNVNFLNDSIIKKIKDAYYDFPSYDYIKINVKKLRKSRIRAPYLESNFGNPHRGDALKNELKGEISRLKDKQNFYSEFSIEDMIKSHEKSISLLESESFTEQFDKLWNLKDYKYSDNTGYDYIHNSFDFIKNLEVNILSYLLLGATFPQTGLGGGIDFSRINETNNFYDRLNFFLEMYFVNEYKSLTEKIKTDLKGIKIEDSQKIIAHIEKDSFSKLSGVDMNPIKERMISYTESFEAILTFYQKITKIIDSDFVKLIDGDLIFSIQDYQSKLLFDELIYNYKYILKIFPKSPIYISLFDFSPNKKLSTGEKALLDFYSSLYNYIDTNKESKHLNNEYYLLLLDEPDLGFHPLWKKKFINAISKTLPLIFSKINPQKYDEEKKKYIYTRENPVIQIIFSTHDPLTLSDIPNQCIFYLDKNGNSSFIVDSKRRSQKSFGANITDLLADSFFVNDGLIGDFAKEKINATIEWINKQRILKENLKTKYIVDNGQYEFHKKIISIIDEHVLKLKLAEMLEELKGDKNIQEELIDKEIEYLQNKKRML</sequence>
<dbReference type="PANTHER" id="PTHR32182">
    <property type="entry name" value="DNA REPLICATION AND REPAIR PROTEIN RECF"/>
    <property type="match status" value="1"/>
</dbReference>
<dbReference type="RefSeq" id="WP_341683811.1">
    <property type="nucleotide sequence ID" value="NZ_JBBYHT010000008.1"/>
</dbReference>
<proteinExistence type="predicted"/>
<name>A0ABU9I935_9FLAO</name>
<dbReference type="EMBL" id="JBBYHT010000008">
    <property type="protein sequence ID" value="MEL1248938.1"/>
    <property type="molecule type" value="Genomic_DNA"/>
</dbReference>
<dbReference type="PANTHER" id="PTHR32182:SF23">
    <property type="entry name" value="ATP BINDING PROTEIN"/>
    <property type="match status" value="1"/>
</dbReference>
<dbReference type="Gene3D" id="3.40.50.300">
    <property type="entry name" value="P-loop containing nucleotide triphosphate hydrolases"/>
    <property type="match status" value="1"/>
</dbReference>
<accession>A0ABU9I935</accession>
<evidence type="ECO:0000313" key="3">
    <source>
        <dbReference type="Proteomes" id="UP001393056"/>
    </source>
</evidence>
<dbReference type="Proteomes" id="UP001393056">
    <property type="component" value="Unassembled WGS sequence"/>
</dbReference>
<feature type="domain" description="ATPase AAA-type core" evidence="1">
    <location>
        <begin position="478"/>
        <end position="579"/>
    </location>
</feature>
<dbReference type="InterPro" id="IPR003959">
    <property type="entry name" value="ATPase_AAA_core"/>
</dbReference>
<keyword evidence="3" id="KW-1185">Reference proteome</keyword>